<evidence type="ECO:0000313" key="2">
    <source>
        <dbReference type="EMBL" id="GAB0057670.1"/>
    </source>
</evidence>
<name>A0ABQ0C9X2_9PROT</name>
<protein>
    <submittedName>
        <fullName evidence="2">Uncharacterized protein</fullName>
    </submittedName>
</protein>
<keyword evidence="3" id="KW-1185">Reference proteome</keyword>
<dbReference type="EMBL" id="BAAFGK010000004">
    <property type="protein sequence ID" value="GAB0057670.1"/>
    <property type="molecule type" value="Genomic_DNA"/>
</dbReference>
<feature type="compositionally biased region" description="Basic and acidic residues" evidence="1">
    <location>
        <begin position="83"/>
        <end position="100"/>
    </location>
</feature>
<evidence type="ECO:0000313" key="3">
    <source>
        <dbReference type="Proteomes" id="UP001628193"/>
    </source>
</evidence>
<feature type="region of interest" description="Disordered" evidence="1">
    <location>
        <begin position="65"/>
        <end position="110"/>
    </location>
</feature>
<accession>A0ABQ0C9X2</accession>
<comment type="caution">
    <text evidence="2">The sequence shown here is derived from an EMBL/GenBank/DDBJ whole genome shotgun (WGS) entry which is preliminary data.</text>
</comment>
<proteinExistence type="predicted"/>
<evidence type="ECO:0000256" key="1">
    <source>
        <dbReference type="SAM" id="MobiDB-lite"/>
    </source>
</evidence>
<organism evidence="2 3">
    <name type="scientific">Candidatus Magnetaquiglobus chichijimensis</name>
    <dbReference type="NCBI Taxonomy" id="3141448"/>
    <lineage>
        <taxon>Bacteria</taxon>
        <taxon>Pseudomonadati</taxon>
        <taxon>Pseudomonadota</taxon>
        <taxon>Magnetococcia</taxon>
        <taxon>Magnetococcales</taxon>
        <taxon>Candidatus Magnetaquicoccaceae</taxon>
        <taxon>Candidatus Magnetaquiglobus</taxon>
    </lineage>
</organism>
<dbReference type="Proteomes" id="UP001628193">
    <property type="component" value="Unassembled WGS sequence"/>
</dbReference>
<reference evidence="2 3" key="1">
    <citation type="submission" date="2024-09" db="EMBL/GenBank/DDBJ databases">
        <title>Draft genome sequence of Candidatus Magnetaquicoccaceae bacterium FCR-1.</title>
        <authorList>
            <person name="Shimoshige H."/>
            <person name="Shimamura S."/>
            <person name="Taoka A."/>
            <person name="Kobayashi H."/>
            <person name="Maekawa T."/>
        </authorList>
    </citation>
    <scope>NUCLEOTIDE SEQUENCE [LARGE SCALE GENOMIC DNA]</scope>
    <source>
        <strain evidence="2 3">FCR-1</strain>
    </source>
</reference>
<gene>
    <name evidence="2" type="ORF">SIID45300_02002</name>
</gene>
<dbReference type="RefSeq" id="WP_420905362.1">
    <property type="nucleotide sequence ID" value="NZ_BAAFGK010000004.1"/>
</dbReference>
<sequence>MSQVGLIGSPDAFKANLLNLRQNLQEIVAPLHEIAPGLPWQRTNQADEYHAPQPDFENVLREVLAPDGVENAPETEVPFKPVAPRESDRPPVEGPREQPRESLPPQLSRNMLDFEERLGWQSASLTFTNVRSASGHYRTELARNAYASVNAMGRAD</sequence>